<accession>F8NDY1</accession>
<organism evidence="2">
    <name type="scientific">Serpula lacrymans var. lacrymans (strain S7.9)</name>
    <name type="common">Dry rot fungus</name>
    <dbReference type="NCBI Taxonomy" id="578457"/>
    <lineage>
        <taxon>Eukaryota</taxon>
        <taxon>Fungi</taxon>
        <taxon>Dikarya</taxon>
        <taxon>Basidiomycota</taxon>
        <taxon>Agaricomycotina</taxon>
        <taxon>Agaricomycetes</taxon>
        <taxon>Agaricomycetidae</taxon>
        <taxon>Boletales</taxon>
        <taxon>Coniophorineae</taxon>
        <taxon>Serpulaceae</taxon>
        <taxon>Serpula</taxon>
    </lineage>
</organism>
<sequence>MVQYIVAQSEDPRPSELQLYGKSHCKCAAKLAAQRLKIERQLPKEQSKIYAKLSSWEFSKDILEKLTRAGFTIGDLIAYIFNPSSGQGTYWWDGFFRVKGAATQILNFWSSNRNNRSNQSEVRTWAFNYICSAVKKEAHHIMQTRYLQSNKKHVNGDYFLNFNLKAMYLHLRQSAKIASNVFEAFTTSSKQKRGVTPTKQAKKDVVLSSMMLQALGKYSQDNNILKKVMGLYFYATGVQCQAISVASHLRISESYSCVIQKPCIAKAKGVGQDQLLNVNLSVKSWKPGTLQSLSNSMREVARSVASTGLFAVVYGNINMMLYVAEQAVGRNGKHQYSQENGTCASKDDMKLTNCEKLFNNARSLSFKDVILN</sequence>
<dbReference type="OrthoDB" id="3009148at2759"/>
<evidence type="ECO:0000313" key="2">
    <source>
        <dbReference type="Proteomes" id="UP000008064"/>
    </source>
</evidence>
<dbReference type="HOGENOM" id="CLU_814230_0_0_1"/>
<dbReference type="GeneID" id="18812419"/>
<evidence type="ECO:0000313" key="1">
    <source>
        <dbReference type="EMBL" id="EGO30509.1"/>
    </source>
</evidence>
<dbReference type="KEGG" id="sla:SERLADRAFT_404647"/>
<dbReference type="AlphaFoldDB" id="F8NDY1"/>
<protein>
    <submittedName>
        <fullName evidence="1">Uncharacterized protein</fullName>
    </submittedName>
</protein>
<proteinExistence type="predicted"/>
<gene>
    <name evidence="1" type="ORF">SERLADRAFT_404647</name>
</gene>
<reference evidence="2" key="1">
    <citation type="journal article" date="2011" name="Science">
        <title>The plant cell wall-decomposing machinery underlies the functional diversity of forest fungi.</title>
        <authorList>
            <person name="Eastwood D.C."/>
            <person name="Floudas D."/>
            <person name="Binder M."/>
            <person name="Majcherczyk A."/>
            <person name="Schneider P."/>
            <person name="Aerts A."/>
            <person name="Asiegbu F.O."/>
            <person name="Baker S.E."/>
            <person name="Barry K."/>
            <person name="Bendiksby M."/>
            <person name="Blumentritt M."/>
            <person name="Coutinho P.M."/>
            <person name="Cullen D."/>
            <person name="de Vries R.P."/>
            <person name="Gathman A."/>
            <person name="Goodell B."/>
            <person name="Henrissat B."/>
            <person name="Ihrmark K."/>
            <person name="Kauserud H."/>
            <person name="Kohler A."/>
            <person name="LaButti K."/>
            <person name="Lapidus A."/>
            <person name="Lavin J.L."/>
            <person name="Lee Y.-H."/>
            <person name="Lindquist E."/>
            <person name="Lilly W."/>
            <person name="Lucas S."/>
            <person name="Morin E."/>
            <person name="Murat C."/>
            <person name="Oguiza J.A."/>
            <person name="Park J."/>
            <person name="Pisabarro A.G."/>
            <person name="Riley R."/>
            <person name="Rosling A."/>
            <person name="Salamov A."/>
            <person name="Schmidt O."/>
            <person name="Schmutz J."/>
            <person name="Skrede I."/>
            <person name="Stenlid J."/>
            <person name="Wiebenga A."/>
            <person name="Xie X."/>
            <person name="Kuees U."/>
            <person name="Hibbett D.S."/>
            <person name="Hoffmeister D."/>
            <person name="Hoegberg N."/>
            <person name="Martin F."/>
            <person name="Grigoriev I.V."/>
            <person name="Watkinson S.C."/>
        </authorList>
    </citation>
    <scope>NUCLEOTIDE SEQUENCE [LARGE SCALE GENOMIC DNA]</scope>
    <source>
        <strain evidence="2">S7.9</strain>
    </source>
</reference>
<dbReference type="RefSeq" id="XP_007312393.1">
    <property type="nucleotide sequence ID" value="XM_007312331.1"/>
</dbReference>
<dbReference type="Proteomes" id="UP000008064">
    <property type="component" value="Unassembled WGS sequence"/>
</dbReference>
<dbReference type="EMBL" id="GL945428">
    <property type="protein sequence ID" value="EGO30509.1"/>
    <property type="molecule type" value="Genomic_DNA"/>
</dbReference>
<name>F8NDY1_SERL9</name>